<name>A1RR89_PYRIL</name>
<dbReference type="EMBL" id="CP000504">
    <property type="protein sequence ID" value="ABL87471.1"/>
    <property type="molecule type" value="Genomic_DNA"/>
</dbReference>
<keyword evidence="2" id="KW-1185">Reference proteome</keyword>
<dbReference type="HOGENOM" id="CLU_1736483_0_0_2"/>
<protein>
    <submittedName>
        <fullName evidence="1">Uncharacterized protein</fullName>
    </submittedName>
</protein>
<dbReference type="RefSeq" id="WP_011762048.1">
    <property type="nucleotide sequence ID" value="NC_008701.1"/>
</dbReference>
<sequence>MEKIIIVPPFAQPAFPGGSGLAPPQSRRNPPLPRDCDIRGAAAVLAIVATIAESRLEGLCVHLDKADVTTAAAVLLYAKITGTGKVEIRAKPPHVQELYGLIYAPTVSYLKPQPPFFNAHHVFRQPRTPLSTTSAHLPHSDAVRQVCRGS</sequence>
<gene>
    <name evidence="1" type="ordered locus">Pisl_0292</name>
</gene>
<proteinExistence type="predicted"/>
<dbReference type="GeneID" id="4617243"/>
<accession>A1RR89</accession>
<evidence type="ECO:0000313" key="2">
    <source>
        <dbReference type="Proteomes" id="UP000002595"/>
    </source>
</evidence>
<dbReference type="AlphaFoldDB" id="A1RR89"/>
<dbReference type="KEGG" id="pis:Pisl_0292"/>
<evidence type="ECO:0000313" key="1">
    <source>
        <dbReference type="EMBL" id="ABL87471.1"/>
    </source>
</evidence>
<dbReference type="STRING" id="384616.Pisl_0292"/>
<organism evidence="1 2">
    <name type="scientific">Pyrobaculum islandicum (strain DSM 4184 / JCM 9189 / GEO3)</name>
    <dbReference type="NCBI Taxonomy" id="384616"/>
    <lineage>
        <taxon>Archaea</taxon>
        <taxon>Thermoproteota</taxon>
        <taxon>Thermoprotei</taxon>
        <taxon>Thermoproteales</taxon>
        <taxon>Thermoproteaceae</taxon>
        <taxon>Pyrobaculum</taxon>
    </lineage>
</organism>
<dbReference type="Proteomes" id="UP000002595">
    <property type="component" value="Chromosome"/>
</dbReference>
<reference evidence="1" key="1">
    <citation type="submission" date="2006-12" db="EMBL/GenBank/DDBJ databases">
        <title>Complete sequence of Pyrobaculum islandicum DSM 4184.</title>
        <authorList>
            <person name="Copeland A."/>
            <person name="Lucas S."/>
            <person name="Lapidus A."/>
            <person name="Barry K."/>
            <person name="Detter J.C."/>
            <person name="Glavina del Rio T."/>
            <person name="Dalin E."/>
            <person name="Tice H."/>
            <person name="Pitluck S."/>
            <person name="Meincke L."/>
            <person name="Brettin T."/>
            <person name="Bruce D."/>
            <person name="Han C."/>
            <person name="Tapia R."/>
            <person name="Gilna P."/>
            <person name="Schmutz J."/>
            <person name="Larimer F."/>
            <person name="Land M."/>
            <person name="Hauser L."/>
            <person name="Kyrpides N."/>
            <person name="Mikhailova N."/>
            <person name="Cozen A.E."/>
            <person name="Fitz-Gibbon S.T."/>
            <person name="House C.H."/>
            <person name="Saltikov C."/>
            <person name="Lowe T."/>
            <person name="Richardson P."/>
        </authorList>
    </citation>
    <scope>NUCLEOTIDE SEQUENCE [LARGE SCALE GENOMIC DNA]</scope>
    <source>
        <strain evidence="1">DSM 4184</strain>
    </source>
</reference>